<dbReference type="InterPro" id="IPR025420">
    <property type="entry name" value="DUF4143"/>
</dbReference>
<organism evidence="3 4">
    <name type="scientific">Treponema rectale</name>
    <dbReference type="NCBI Taxonomy" id="744512"/>
    <lineage>
        <taxon>Bacteria</taxon>
        <taxon>Pseudomonadati</taxon>
        <taxon>Spirochaetota</taxon>
        <taxon>Spirochaetia</taxon>
        <taxon>Spirochaetales</taxon>
        <taxon>Treponemataceae</taxon>
        <taxon>Treponema</taxon>
    </lineage>
</organism>
<dbReference type="EMBL" id="CP031517">
    <property type="protein sequence ID" value="QOS39400.1"/>
    <property type="molecule type" value="Genomic_DNA"/>
</dbReference>
<proteinExistence type="predicted"/>
<reference evidence="3 4" key="1">
    <citation type="submission" date="2018-08" db="EMBL/GenBank/DDBJ databases">
        <title>The first complete genome of Treponema rectale (CHPAT), a commensal spirochete of the bovine rectum.</title>
        <authorList>
            <person name="Staton G.J."/>
            <person name="Clegg S.R."/>
            <person name="Carter S.D."/>
            <person name="Radford A.D."/>
            <person name="Darby A."/>
            <person name="Hall N."/>
            <person name="Birtles R.J."/>
            <person name="Evans N.J."/>
        </authorList>
    </citation>
    <scope>NUCLEOTIDE SEQUENCE [LARGE SCALE GENOMIC DNA]</scope>
    <source>
        <strain evidence="3 4">CHPA</strain>
    </source>
</reference>
<protein>
    <submittedName>
        <fullName evidence="3">DUF4143 domain-containing protein</fullName>
    </submittedName>
</protein>
<dbReference type="InterPro" id="IPR027417">
    <property type="entry name" value="P-loop_NTPase"/>
</dbReference>
<evidence type="ECO:0000259" key="2">
    <source>
        <dbReference type="Pfam" id="PF13635"/>
    </source>
</evidence>
<evidence type="ECO:0000313" key="3">
    <source>
        <dbReference type="EMBL" id="QOS39400.1"/>
    </source>
</evidence>
<dbReference type="KEGG" id="trc:DYE49_02585"/>
<sequence length="434" mass="50977">MERKIYHQLIDWKNKRDRKPLILQGARQVGKTYIVNYFAGKEYANCVYCNFEKDKNLGEFFHDLTPSSIIDKISLYKRKEILKGNTLIIFDEIQACPEALTSLKYFAEEANDYHIIALGSLLGLCVNRENTSFPVGKVEFMDLYPMDFEEFLMANEEYSLIKMIRECYQSNRPLETIFHERALHYYKEYLFVGGMPEAVEEYIKNHNPELVRIKQQDILQAYQNDMSKYNKATEIPKTKIVYKSISTQLSKENKKFQYSQIKRGGRSSEFENAIEWICLSGIASQLYRIEQIMLPLESYRSLEDFKFYMNDVGLCCAAQDIYLQDILIDNPLLNNFKGGLTENYVFHQLKVNKISSYYWTSKSNAEVDFITRLSGDIIPIEVKSSENNRSRSLNVYVERYHPKYSLRISQRNFGFENNIKSVPLYAVFCIENNR</sequence>
<dbReference type="Proteomes" id="UP000593591">
    <property type="component" value="Chromosome"/>
</dbReference>
<dbReference type="InterPro" id="IPR041682">
    <property type="entry name" value="AAA_14"/>
</dbReference>
<feature type="domain" description="AAA" evidence="1">
    <location>
        <begin position="18"/>
        <end position="152"/>
    </location>
</feature>
<accession>A0A7M1XJR9</accession>
<gene>
    <name evidence="3" type="ORF">DYE49_02585</name>
</gene>
<evidence type="ECO:0000313" key="4">
    <source>
        <dbReference type="Proteomes" id="UP000593591"/>
    </source>
</evidence>
<dbReference type="Pfam" id="PF13173">
    <property type="entry name" value="AAA_14"/>
    <property type="match status" value="1"/>
</dbReference>
<dbReference type="SUPFAM" id="SSF52540">
    <property type="entry name" value="P-loop containing nucleoside triphosphate hydrolases"/>
    <property type="match status" value="1"/>
</dbReference>
<dbReference type="PANTHER" id="PTHR33295">
    <property type="entry name" value="ATPASE"/>
    <property type="match status" value="1"/>
</dbReference>
<evidence type="ECO:0000259" key="1">
    <source>
        <dbReference type="Pfam" id="PF13173"/>
    </source>
</evidence>
<feature type="domain" description="DUF4143" evidence="2">
    <location>
        <begin position="223"/>
        <end position="385"/>
    </location>
</feature>
<dbReference type="Pfam" id="PF13635">
    <property type="entry name" value="DUF4143"/>
    <property type="match status" value="1"/>
</dbReference>
<name>A0A7M1XJR9_9SPIR</name>
<dbReference type="PANTHER" id="PTHR33295:SF7">
    <property type="entry name" value="ATPASE"/>
    <property type="match status" value="1"/>
</dbReference>
<dbReference type="AlphaFoldDB" id="A0A7M1XJR9"/>
<dbReference type="Gene3D" id="3.40.50.300">
    <property type="entry name" value="P-loop containing nucleotide triphosphate hydrolases"/>
    <property type="match status" value="1"/>
</dbReference>